<dbReference type="PANTHER" id="PTHR11802:SF470">
    <property type="entry name" value="CARBOXYPEPTIDASE"/>
    <property type="match status" value="1"/>
</dbReference>
<comment type="similarity">
    <text evidence="2">Belongs to the peptidase S10 family.</text>
</comment>
<evidence type="ECO:0000256" key="5">
    <source>
        <dbReference type="ARBA" id="ARBA00022670"/>
    </source>
</evidence>
<evidence type="ECO:0000256" key="9">
    <source>
        <dbReference type="ARBA" id="ARBA00023180"/>
    </source>
</evidence>
<dbReference type="InterPro" id="IPR029058">
    <property type="entry name" value="AB_hydrolase_fold"/>
</dbReference>
<feature type="signal peptide" evidence="10">
    <location>
        <begin position="1"/>
        <end position="18"/>
    </location>
</feature>
<accession>A0A484MDM8</accession>
<keyword evidence="6 10" id="KW-0732">Signal</keyword>
<evidence type="ECO:0000256" key="2">
    <source>
        <dbReference type="ARBA" id="ARBA00009431"/>
    </source>
</evidence>
<evidence type="ECO:0000256" key="1">
    <source>
        <dbReference type="ARBA" id="ARBA00004613"/>
    </source>
</evidence>
<evidence type="ECO:0000313" key="12">
    <source>
        <dbReference type="Proteomes" id="UP000595140"/>
    </source>
</evidence>
<dbReference type="FunFam" id="3.40.50.11320:FF:000002">
    <property type="entry name" value="Carboxypeptidase"/>
    <property type="match status" value="1"/>
</dbReference>
<dbReference type="InterPro" id="IPR001563">
    <property type="entry name" value="Peptidase_S10"/>
</dbReference>
<keyword evidence="7" id="KW-0378">Hydrolase</keyword>
<organism evidence="11 12">
    <name type="scientific">Cuscuta campestris</name>
    <dbReference type="NCBI Taxonomy" id="132261"/>
    <lineage>
        <taxon>Eukaryota</taxon>
        <taxon>Viridiplantae</taxon>
        <taxon>Streptophyta</taxon>
        <taxon>Embryophyta</taxon>
        <taxon>Tracheophyta</taxon>
        <taxon>Spermatophyta</taxon>
        <taxon>Magnoliopsida</taxon>
        <taxon>eudicotyledons</taxon>
        <taxon>Gunneridae</taxon>
        <taxon>Pentapetalae</taxon>
        <taxon>asterids</taxon>
        <taxon>lamiids</taxon>
        <taxon>Solanales</taxon>
        <taxon>Convolvulaceae</taxon>
        <taxon>Cuscuteae</taxon>
        <taxon>Cuscuta</taxon>
        <taxon>Cuscuta subgen. Grammica</taxon>
        <taxon>Cuscuta sect. Cleistogrammica</taxon>
    </lineage>
</organism>
<dbReference type="Gene3D" id="3.40.50.1820">
    <property type="entry name" value="alpha/beta hydrolase"/>
    <property type="match status" value="1"/>
</dbReference>
<keyword evidence="5" id="KW-0645">Protease</keyword>
<evidence type="ECO:0000256" key="4">
    <source>
        <dbReference type="ARBA" id="ARBA00022645"/>
    </source>
</evidence>
<evidence type="ECO:0000256" key="7">
    <source>
        <dbReference type="ARBA" id="ARBA00022801"/>
    </source>
</evidence>
<dbReference type="PRINTS" id="PR00724">
    <property type="entry name" value="CRBOXYPTASEC"/>
</dbReference>
<dbReference type="GO" id="GO:0006508">
    <property type="term" value="P:proteolysis"/>
    <property type="evidence" value="ECO:0007669"/>
    <property type="project" value="UniProtKB-KW"/>
</dbReference>
<evidence type="ECO:0000256" key="6">
    <source>
        <dbReference type="ARBA" id="ARBA00022729"/>
    </source>
</evidence>
<evidence type="ECO:0000256" key="8">
    <source>
        <dbReference type="ARBA" id="ARBA00023157"/>
    </source>
</evidence>
<dbReference type="Pfam" id="PF00450">
    <property type="entry name" value="Peptidase_S10"/>
    <property type="match status" value="1"/>
</dbReference>
<dbReference type="PANTHER" id="PTHR11802">
    <property type="entry name" value="SERINE PROTEASE FAMILY S10 SERINE CARBOXYPEPTIDASE"/>
    <property type="match status" value="1"/>
</dbReference>
<evidence type="ECO:0000256" key="10">
    <source>
        <dbReference type="SAM" id="SignalP"/>
    </source>
</evidence>
<gene>
    <name evidence="11" type="ORF">CCAM_LOCUS28666</name>
</gene>
<dbReference type="SUPFAM" id="SSF53474">
    <property type="entry name" value="alpha/beta-Hydrolases"/>
    <property type="match status" value="1"/>
</dbReference>
<dbReference type="GO" id="GO:0004185">
    <property type="term" value="F:serine-type carboxypeptidase activity"/>
    <property type="evidence" value="ECO:0007669"/>
    <property type="project" value="InterPro"/>
</dbReference>
<dbReference type="GO" id="GO:0005773">
    <property type="term" value="C:vacuole"/>
    <property type="evidence" value="ECO:0007669"/>
    <property type="project" value="TreeGrafter"/>
</dbReference>
<protein>
    <submittedName>
        <fullName evidence="11">Uncharacterized protein</fullName>
    </submittedName>
</protein>
<dbReference type="Proteomes" id="UP000595140">
    <property type="component" value="Unassembled WGS sequence"/>
</dbReference>
<keyword evidence="9" id="KW-0325">Glycoprotein</keyword>
<feature type="chain" id="PRO_5019812914" evidence="10">
    <location>
        <begin position="19"/>
        <end position="477"/>
    </location>
</feature>
<dbReference type="Gene3D" id="6.10.250.940">
    <property type="match status" value="1"/>
</dbReference>
<evidence type="ECO:0000256" key="3">
    <source>
        <dbReference type="ARBA" id="ARBA00022525"/>
    </source>
</evidence>
<keyword evidence="4" id="KW-0121">Carboxypeptidase</keyword>
<evidence type="ECO:0000313" key="11">
    <source>
        <dbReference type="EMBL" id="VFQ86890.1"/>
    </source>
</evidence>
<dbReference type="EMBL" id="OOIL02003256">
    <property type="protein sequence ID" value="VFQ86890.1"/>
    <property type="molecule type" value="Genomic_DNA"/>
</dbReference>
<name>A0A484MDM8_9ASTE</name>
<sequence>MLLHILLLLLTLQQWVFPIIPSQATQQLLQEEFLSSSYSSVYIGEQEGLREADKIGGLPEQPPGVEFDQYSGYVTVDPKAGRSLFYYFAESPHNASSKPLILWLAGGPGSSALGYGSFLGMGPFKVHSDGKTLYMNDYSWNKVANVLFLESPAGVGFSYSNTTSDYDTADDNRTTADAYSFLVNWLERFPEYKSRDLYLSGVSYGGRFVSELAYAILLNNKNRSLPFINLKNIAIGNPVLDFRLAAKGNLEYMWTHGMISDTTHEAIAKYCDFESGKYSDTCNAYMSKANSEAGPVPRANIFSYDCDTTHNTSKPQSFPITGYDECSRYYVERYVNQRDVQEALHAINTNWTILSNYVGPRNWNNMPMTVLPILQHLIANKVHILIISGDLDDIMSVTTTRLAIRTMKLPVVTDWRPWLSDHTLQEVGGYVEVYEGLTLATIRGAGHEFASYQPQRSLVVISSFLQGELPPSRASFS</sequence>
<keyword evidence="12" id="KW-1185">Reference proteome</keyword>
<dbReference type="AlphaFoldDB" id="A0A484MDM8"/>
<proteinExistence type="inferred from homology"/>
<keyword evidence="8" id="KW-1015">Disulfide bond</keyword>
<dbReference type="Gene3D" id="3.40.50.11320">
    <property type="match status" value="1"/>
</dbReference>
<comment type="subcellular location">
    <subcellularLocation>
        <location evidence="1">Secreted</location>
    </subcellularLocation>
</comment>
<reference evidence="11 12" key="1">
    <citation type="submission" date="2018-04" db="EMBL/GenBank/DDBJ databases">
        <authorList>
            <person name="Vogel A."/>
        </authorList>
    </citation>
    <scope>NUCLEOTIDE SEQUENCE [LARGE SCALE GENOMIC DNA]</scope>
</reference>
<dbReference type="GO" id="GO:0005576">
    <property type="term" value="C:extracellular region"/>
    <property type="evidence" value="ECO:0007669"/>
    <property type="project" value="UniProtKB-SubCell"/>
</dbReference>
<dbReference type="OrthoDB" id="443318at2759"/>
<keyword evidence="3" id="KW-0964">Secreted</keyword>
<dbReference type="FunFam" id="3.40.50.1820:FF:000030">
    <property type="entry name" value="Carboxypeptidase"/>
    <property type="match status" value="1"/>
</dbReference>